<accession>A0A1S4EPM9</accession>
<name>A0A1S4EPM9_DIACI</name>
<dbReference type="PaxDb" id="121845-A0A1S4EPM9"/>
<reference evidence="3" key="1">
    <citation type="submission" date="2025-08" db="UniProtKB">
        <authorList>
            <consortium name="RefSeq"/>
        </authorList>
    </citation>
    <scope>IDENTIFICATION</scope>
</reference>
<gene>
    <name evidence="3" type="primary">LOC108253886</name>
</gene>
<protein>
    <submittedName>
        <fullName evidence="3">Uncharacterized protein LOC108253886</fullName>
    </submittedName>
</protein>
<dbReference type="SUPFAM" id="SSF53335">
    <property type="entry name" value="S-adenosyl-L-methionine-dependent methyltransferases"/>
    <property type="match status" value="1"/>
</dbReference>
<dbReference type="InterPro" id="IPR007536">
    <property type="entry name" value="16SrRNA_methylTrfase_J"/>
</dbReference>
<evidence type="ECO:0000256" key="1">
    <source>
        <dbReference type="SAM" id="MobiDB-lite"/>
    </source>
</evidence>
<dbReference type="InterPro" id="IPR029063">
    <property type="entry name" value="SAM-dependent_MTases_sf"/>
</dbReference>
<dbReference type="GO" id="GO:0008990">
    <property type="term" value="F:rRNA (guanine-N2-)-methyltransferase activity"/>
    <property type="evidence" value="ECO:0007669"/>
    <property type="project" value="InterPro"/>
</dbReference>
<dbReference type="KEGG" id="dci:108253886"/>
<dbReference type="RefSeq" id="XP_017304145.1">
    <property type="nucleotide sequence ID" value="XM_017448656.1"/>
</dbReference>
<dbReference type="Gene3D" id="3.40.50.150">
    <property type="entry name" value="Vaccinia Virus protein VP39"/>
    <property type="match status" value="1"/>
</dbReference>
<proteinExistence type="predicted"/>
<dbReference type="PANTHER" id="PTHR36112">
    <property type="entry name" value="RIBOSOMAL RNA SMALL SUBUNIT METHYLTRANSFERASE J"/>
    <property type="match status" value="1"/>
</dbReference>
<feature type="region of interest" description="Disordered" evidence="1">
    <location>
        <begin position="1"/>
        <end position="24"/>
    </location>
</feature>
<organism evidence="2 3">
    <name type="scientific">Diaphorina citri</name>
    <name type="common">Asian citrus psyllid</name>
    <dbReference type="NCBI Taxonomy" id="121845"/>
    <lineage>
        <taxon>Eukaryota</taxon>
        <taxon>Metazoa</taxon>
        <taxon>Ecdysozoa</taxon>
        <taxon>Arthropoda</taxon>
        <taxon>Hexapoda</taxon>
        <taxon>Insecta</taxon>
        <taxon>Pterygota</taxon>
        <taxon>Neoptera</taxon>
        <taxon>Paraneoptera</taxon>
        <taxon>Hemiptera</taxon>
        <taxon>Sternorrhyncha</taxon>
        <taxon>Psylloidea</taxon>
        <taxon>Psyllidae</taxon>
        <taxon>Diaphorininae</taxon>
        <taxon>Diaphorina</taxon>
    </lineage>
</organism>
<sequence>MSQLMSNATLTDVGPPTNAPSHHSPLPEFPDVIYLDPMFPKSKNSALVKKNIKFLQNILPPNDAKDAELIRVALRSCRRRVVVKRPIGAACLGNLKTTNFVKSNRYRFDIYTPKSFKL</sequence>
<dbReference type="AlphaFoldDB" id="A0A1S4EPM9"/>
<dbReference type="PANTHER" id="PTHR36112:SF1">
    <property type="entry name" value="RIBOSOMAL RNA SMALL SUBUNIT METHYLTRANSFERASE J"/>
    <property type="match status" value="1"/>
</dbReference>
<evidence type="ECO:0000313" key="3">
    <source>
        <dbReference type="RefSeq" id="XP_017304145.1"/>
    </source>
</evidence>
<evidence type="ECO:0000313" key="2">
    <source>
        <dbReference type="Proteomes" id="UP000079169"/>
    </source>
</evidence>
<feature type="compositionally biased region" description="Polar residues" evidence="1">
    <location>
        <begin position="1"/>
        <end position="10"/>
    </location>
</feature>
<dbReference type="Proteomes" id="UP000079169">
    <property type="component" value="Unplaced"/>
</dbReference>
<dbReference type="Pfam" id="PF04445">
    <property type="entry name" value="SAM_MT"/>
    <property type="match status" value="1"/>
</dbReference>
<keyword evidence="2" id="KW-1185">Reference proteome</keyword>
<dbReference type="GeneID" id="108253886"/>